<keyword evidence="2" id="KW-1185">Reference proteome</keyword>
<dbReference type="OrthoDB" id="120967at2759"/>
<evidence type="ECO:0000313" key="2">
    <source>
        <dbReference type="Proteomes" id="UP000194236"/>
    </source>
</evidence>
<sequence>LVQRLRKHFQNINDHNGKDDNDNQISLEPNSFRHRKNQHSISSIVTNVSQSSSSDVDDDDMSDISCSASQTAEDNRPIMVKSKLSSFISYSKTQTELLWNPFMKTSQSQVNDDNDVDERQTKATIHTKATIVYPLASHLADSNSEKNLIKNLANFILTTLLNDINRGFQNQLSSSQKL</sequence>
<comment type="caution">
    <text evidence="1">The sequence shown here is derived from an EMBL/GenBank/DDBJ whole genome shotgun (WGS) entry which is preliminary data.</text>
</comment>
<proteinExistence type="predicted"/>
<name>A0A1Y3BP40_EURMA</name>
<organism evidence="1 2">
    <name type="scientific">Euroglyphus maynei</name>
    <name type="common">Mayne's house dust mite</name>
    <dbReference type="NCBI Taxonomy" id="6958"/>
    <lineage>
        <taxon>Eukaryota</taxon>
        <taxon>Metazoa</taxon>
        <taxon>Ecdysozoa</taxon>
        <taxon>Arthropoda</taxon>
        <taxon>Chelicerata</taxon>
        <taxon>Arachnida</taxon>
        <taxon>Acari</taxon>
        <taxon>Acariformes</taxon>
        <taxon>Sarcoptiformes</taxon>
        <taxon>Astigmata</taxon>
        <taxon>Psoroptidia</taxon>
        <taxon>Analgoidea</taxon>
        <taxon>Pyroglyphidae</taxon>
        <taxon>Pyroglyphinae</taxon>
        <taxon>Euroglyphus</taxon>
    </lineage>
</organism>
<dbReference type="EMBL" id="MUJZ01016069">
    <property type="protein sequence ID" value="OTF80915.1"/>
    <property type="molecule type" value="Genomic_DNA"/>
</dbReference>
<evidence type="ECO:0000313" key="1">
    <source>
        <dbReference type="EMBL" id="OTF80915.1"/>
    </source>
</evidence>
<dbReference type="Proteomes" id="UP000194236">
    <property type="component" value="Unassembled WGS sequence"/>
</dbReference>
<feature type="non-terminal residue" evidence="1">
    <location>
        <position position="1"/>
    </location>
</feature>
<gene>
    <name evidence="1" type="ORF">BLA29_003999</name>
</gene>
<reference evidence="1 2" key="1">
    <citation type="submission" date="2017-03" db="EMBL/GenBank/DDBJ databases">
        <title>Genome Survey of Euroglyphus maynei.</title>
        <authorList>
            <person name="Arlian L.G."/>
            <person name="Morgan M.S."/>
            <person name="Rider S.D."/>
        </authorList>
    </citation>
    <scope>NUCLEOTIDE SEQUENCE [LARGE SCALE GENOMIC DNA]</scope>
    <source>
        <strain evidence="1">Arlian Lab</strain>
        <tissue evidence="1">Whole body</tissue>
    </source>
</reference>
<dbReference type="AlphaFoldDB" id="A0A1Y3BP40"/>
<protein>
    <submittedName>
        <fullName evidence="1">Uncharacterized protein</fullName>
    </submittedName>
</protein>
<accession>A0A1Y3BP40</accession>